<evidence type="ECO:0000256" key="2">
    <source>
        <dbReference type="ARBA" id="ARBA00022475"/>
    </source>
</evidence>
<dbReference type="PANTHER" id="PTHR26452">
    <property type="entry name" value="OLFACTORY RECEPTOR"/>
    <property type="match status" value="1"/>
</dbReference>
<evidence type="ECO:0000256" key="9">
    <source>
        <dbReference type="ARBA" id="ARBA00023224"/>
    </source>
</evidence>
<organism evidence="12 13">
    <name type="scientific">Pyxicephalus adspersus</name>
    <name type="common">African bullfrog</name>
    <dbReference type="NCBI Taxonomy" id="30357"/>
    <lineage>
        <taxon>Eukaryota</taxon>
        <taxon>Metazoa</taxon>
        <taxon>Chordata</taxon>
        <taxon>Craniata</taxon>
        <taxon>Vertebrata</taxon>
        <taxon>Euteleostomi</taxon>
        <taxon>Amphibia</taxon>
        <taxon>Batrachia</taxon>
        <taxon>Anura</taxon>
        <taxon>Neobatrachia</taxon>
        <taxon>Ranoidea</taxon>
        <taxon>Pyxicephalidae</taxon>
        <taxon>Pyxicephalinae</taxon>
        <taxon>Pyxicephalus</taxon>
    </lineage>
</organism>
<feature type="transmembrane region" description="Helical" evidence="10">
    <location>
        <begin position="147"/>
        <end position="177"/>
    </location>
</feature>
<dbReference type="Gene3D" id="1.20.1070.10">
    <property type="entry name" value="Rhodopsin 7-helix transmembrane proteins"/>
    <property type="match status" value="1"/>
</dbReference>
<evidence type="ECO:0000313" key="12">
    <source>
        <dbReference type="EMBL" id="DBA20719.1"/>
    </source>
</evidence>
<feature type="transmembrane region" description="Helical" evidence="10">
    <location>
        <begin position="42"/>
        <end position="68"/>
    </location>
</feature>
<dbReference type="FunFam" id="1.20.1070.10:FF:000015">
    <property type="entry name" value="Olfactory receptor"/>
    <property type="match status" value="1"/>
</dbReference>
<evidence type="ECO:0000256" key="10">
    <source>
        <dbReference type="SAM" id="Phobius"/>
    </source>
</evidence>
<dbReference type="CDD" id="cd13954">
    <property type="entry name" value="7tmA_OR"/>
    <property type="match status" value="1"/>
</dbReference>
<evidence type="ECO:0000256" key="8">
    <source>
        <dbReference type="ARBA" id="ARBA00023170"/>
    </source>
</evidence>
<dbReference type="GO" id="GO:0005886">
    <property type="term" value="C:plasma membrane"/>
    <property type="evidence" value="ECO:0007669"/>
    <property type="project" value="UniProtKB-SubCell"/>
</dbReference>
<keyword evidence="6" id="KW-0297">G-protein coupled receptor</keyword>
<dbReference type="AlphaFoldDB" id="A0AAV3A0Z0"/>
<keyword evidence="13" id="KW-1185">Reference proteome</keyword>
<comment type="caution">
    <text evidence="12">The sequence shown here is derived from an EMBL/GenBank/DDBJ whole genome shotgun (WGS) entry which is preliminary data.</text>
</comment>
<proteinExistence type="predicted"/>
<dbReference type="GO" id="GO:0004930">
    <property type="term" value="F:G protein-coupled receptor activity"/>
    <property type="evidence" value="ECO:0007669"/>
    <property type="project" value="UniProtKB-KW"/>
</dbReference>
<reference evidence="12" key="1">
    <citation type="thesis" date="2020" institute="ProQuest LLC" country="789 East Eisenhower Parkway, Ann Arbor, MI, USA">
        <title>Comparative Genomics and Chromosome Evolution.</title>
        <authorList>
            <person name="Mudd A.B."/>
        </authorList>
    </citation>
    <scope>NUCLEOTIDE SEQUENCE</scope>
    <source>
        <strain evidence="12">1538</strain>
        <tissue evidence="12">Blood</tissue>
    </source>
</reference>
<keyword evidence="9" id="KW-0807">Transducer</keyword>
<evidence type="ECO:0000313" key="13">
    <source>
        <dbReference type="Proteomes" id="UP001181693"/>
    </source>
</evidence>
<dbReference type="InterPro" id="IPR050516">
    <property type="entry name" value="Olfactory_GPCR"/>
</dbReference>
<dbReference type="SUPFAM" id="SSF81321">
    <property type="entry name" value="Family A G protein-coupled receptor-like"/>
    <property type="match status" value="1"/>
</dbReference>
<keyword evidence="4" id="KW-0716">Sensory transduction</keyword>
<protein>
    <recommendedName>
        <fullName evidence="11">G-protein coupled receptors family 1 profile domain-containing protein</fullName>
    </recommendedName>
</protein>
<evidence type="ECO:0000256" key="5">
    <source>
        <dbReference type="ARBA" id="ARBA00022989"/>
    </source>
</evidence>
<dbReference type="GO" id="GO:0004984">
    <property type="term" value="F:olfactory receptor activity"/>
    <property type="evidence" value="ECO:0007669"/>
    <property type="project" value="InterPro"/>
</dbReference>
<feature type="transmembrane region" description="Helical" evidence="10">
    <location>
        <begin position="80"/>
        <end position="102"/>
    </location>
</feature>
<dbReference type="Pfam" id="PF13853">
    <property type="entry name" value="7tm_4"/>
    <property type="match status" value="1"/>
</dbReference>
<keyword evidence="5 10" id="KW-1133">Transmembrane helix</keyword>
<keyword evidence="8" id="KW-0675">Receptor</keyword>
<dbReference type="PRINTS" id="PR00245">
    <property type="entry name" value="OLFACTORYR"/>
</dbReference>
<evidence type="ECO:0000256" key="3">
    <source>
        <dbReference type="ARBA" id="ARBA00022692"/>
    </source>
</evidence>
<dbReference type="PROSITE" id="PS50262">
    <property type="entry name" value="G_PROTEIN_RECEP_F1_2"/>
    <property type="match status" value="1"/>
</dbReference>
<gene>
    <name evidence="12" type="ORF">GDO54_017469</name>
</gene>
<keyword evidence="7 10" id="KW-0472">Membrane</keyword>
<dbReference type="EMBL" id="DYDO01000007">
    <property type="protein sequence ID" value="DBA20719.1"/>
    <property type="molecule type" value="Genomic_DNA"/>
</dbReference>
<keyword evidence="2" id="KW-1003">Cell membrane</keyword>
<dbReference type="PRINTS" id="PR00237">
    <property type="entry name" value="GPCRRHODOPSN"/>
</dbReference>
<dbReference type="InterPro" id="IPR017452">
    <property type="entry name" value="GPCR_Rhodpsn_7TM"/>
</dbReference>
<dbReference type="InterPro" id="IPR000276">
    <property type="entry name" value="GPCR_Rhodpsn"/>
</dbReference>
<evidence type="ECO:0000256" key="1">
    <source>
        <dbReference type="ARBA" id="ARBA00004651"/>
    </source>
</evidence>
<dbReference type="Proteomes" id="UP001181693">
    <property type="component" value="Unassembled WGS sequence"/>
</dbReference>
<evidence type="ECO:0000259" key="11">
    <source>
        <dbReference type="PROSITE" id="PS50262"/>
    </source>
</evidence>
<evidence type="ECO:0000256" key="7">
    <source>
        <dbReference type="ARBA" id="ARBA00023136"/>
    </source>
</evidence>
<feature type="transmembrane region" description="Helical" evidence="10">
    <location>
        <begin position="224"/>
        <end position="243"/>
    </location>
</feature>
<feature type="domain" description="G-protein coupled receptors family 1 profile" evidence="11">
    <location>
        <begin position="1"/>
        <end position="241"/>
    </location>
</feature>
<comment type="subcellular location">
    <subcellularLocation>
        <location evidence="1">Cell membrane</location>
        <topology evidence="1">Multi-pass membrane protein</topology>
    </subcellularLocation>
</comment>
<keyword evidence="4" id="KW-0552">Olfaction</keyword>
<keyword evidence="3 10" id="KW-0812">Transmembrane</keyword>
<evidence type="ECO:0000256" key="4">
    <source>
        <dbReference type="ARBA" id="ARBA00022725"/>
    </source>
</evidence>
<sequence length="284" mass="32877">MDHHLHTPMYFFLANLSIMDISCSTITLHKILVSFISGDKTVSITGCLIQIFMFLSMACNELMILTAMSYDRYVAICDPLHYPLVMNPMVCTILAVVCWVLSFSENIPTFMELYRSACYKSNVINHFFCDVVPVRKLSCSDTFNLELYMIVVGSFIDGFILFLLTFISYVYIILTILKIRTSIGRRKAFYTCSSHLTVVILLYTTLVLQYLRPQSMVSLNSNKLFSLFNTIAVPILNPLIYSLRNKDVKASLKRMFKLPRNKNQEELEKENIRFITWYKSVMQQ</sequence>
<name>A0AAV3A0Z0_PYXAD</name>
<accession>A0AAV3A0Z0</accession>
<dbReference type="InterPro" id="IPR000725">
    <property type="entry name" value="Olfact_rcpt"/>
</dbReference>
<evidence type="ECO:0000256" key="6">
    <source>
        <dbReference type="ARBA" id="ARBA00023040"/>
    </source>
</evidence>
<feature type="transmembrane region" description="Helical" evidence="10">
    <location>
        <begin position="189"/>
        <end position="212"/>
    </location>
</feature>